<keyword evidence="7" id="KW-0812">Transmembrane</keyword>
<keyword evidence="5" id="KW-0378">Hydrolase</keyword>
<feature type="domain" description="Gram-positive cocci surface proteins LPxTG" evidence="8">
    <location>
        <begin position="696"/>
        <end position="733"/>
    </location>
</feature>
<dbReference type="InterPro" id="IPR006311">
    <property type="entry name" value="TAT_signal"/>
</dbReference>
<dbReference type="GO" id="GO:0008253">
    <property type="term" value="F:5'-nucleotidase activity"/>
    <property type="evidence" value="ECO:0007669"/>
    <property type="project" value="TreeGrafter"/>
</dbReference>
<dbReference type="RefSeq" id="WP_158029547.1">
    <property type="nucleotide sequence ID" value="NZ_BMHG01000001.1"/>
</dbReference>
<dbReference type="InterPro" id="IPR029052">
    <property type="entry name" value="Metallo-depent_PP-like"/>
</dbReference>
<dbReference type="Gene3D" id="3.90.780.10">
    <property type="entry name" value="5'-Nucleotidase, C-terminal domain"/>
    <property type="match status" value="1"/>
</dbReference>
<dbReference type="InterPro" id="IPR036907">
    <property type="entry name" value="5'-Nucleotdase_C_sf"/>
</dbReference>
<keyword evidence="5" id="KW-0547">Nucleotide-binding</keyword>
<accession>A0A6H9WLF7</accession>
<dbReference type="SUPFAM" id="SSF55816">
    <property type="entry name" value="5'-nucleotidase (syn. UDP-sugar hydrolase), C-terminal domain"/>
    <property type="match status" value="1"/>
</dbReference>
<keyword evidence="7" id="KW-0472">Membrane</keyword>
<keyword evidence="10" id="KW-1185">Reference proteome</keyword>
<dbReference type="Pfam" id="PF02872">
    <property type="entry name" value="5_nucleotid_C"/>
    <property type="match status" value="1"/>
</dbReference>
<dbReference type="GO" id="GO:0030288">
    <property type="term" value="C:outer membrane-bounded periplasmic space"/>
    <property type="evidence" value="ECO:0007669"/>
    <property type="project" value="TreeGrafter"/>
</dbReference>
<evidence type="ECO:0000256" key="6">
    <source>
        <dbReference type="SAM" id="MobiDB-lite"/>
    </source>
</evidence>
<dbReference type="InterPro" id="IPR004843">
    <property type="entry name" value="Calcineurin-like_PHP"/>
</dbReference>
<keyword evidence="2" id="KW-0964">Secreted</keyword>
<feature type="compositionally biased region" description="Low complexity" evidence="6">
    <location>
        <begin position="670"/>
        <end position="683"/>
    </location>
</feature>
<dbReference type="NCBIfam" id="TIGR01167">
    <property type="entry name" value="LPXTG_anchor"/>
    <property type="match status" value="1"/>
</dbReference>
<feature type="chain" id="PRO_5026370268" evidence="5">
    <location>
        <begin position="23"/>
        <end position="733"/>
    </location>
</feature>
<keyword evidence="1" id="KW-0134">Cell wall</keyword>
<dbReference type="EMBL" id="WBJY01000002">
    <property type="protein sequence ID" value="KAB1648352.1"/>
    <property type="molecule type" value="Genomic_DNA"/>
</dbReference>
<evidence type="ECO:0000256" key="1">
    <source>
        <dbReference type="ARBA" id="ARBA00022512"/>
    </source>
</evidence>
<dbReference type="PANTHER" id="PTHR11575:SF24">
    <property type="entry name" value="5'-NUCLEOTIDASE"/>
    <property type="match status" value="1"/>
</dbReference>
<evidence type="ECO:0000313" key="9">
    <source>
        <dbReference type="EMBL" id="KAB1648352.1"/>
    </source>
</evidence>
<comment type="similarity">
    <text evidence="5">Belongs to the 5'-nucleotidase family.</text>
</comment>
<dbReference type="PROSITE" id="PS51318">
    <property type="entry name" value="TAT"/>
    <property type="match status" value="1"/>
</dbReference>
<proteinExistence type="inferred from homology"/>
<keyword evidence="3 5" id="KW-0732">Signal</keyword>
<comment type="caution">
    <text evidence="9">The sequence shown here is derived from an EMBL/GenBank/DDBJ whole genome shotgun (WGS) entry which is preliminary data.</text>
</comment>
<evidence type="ECO:0000256" key="2">
    <source>
        <dbReference type="ARBA" id="ARBA00022525"/>
    </source>
</evidence>
<dbReference type="InterPro" id="IPR008334">
    <property type="entry name" value="5'-Nucleotdase_C"/>
</dbReference>
<dbReference type="InterPro" id="IPR006179">
    <property type="entry name" value="5_nucleotidase/apyrase"/>
</dbReference>
<evidence type="ECO:0000256" key="5">
    <source>
        <dbReference type="RuleBase" id="RU362119"/>
    </source>
</evidence>
<dbReference type="AlphaFoldDB" id="A0A6H9WLF7"/>
<organism evidence="9 10">
    <name type="scientific">Pseudoclavibacter endophyticus</name>
    <dbReference type="NCBI Taxonomy" id="1778590"/>
    <lineage>
        <taxon>Bacteria</taxon>
        <taxon>Bacillati</taxon>
        <taxon>Actinomycetota</taxon>
        <taxon>Actinomycetes</taxon>
        <taxon>Micrococcales</taxon>
        <taxon>Microbacteriaceae</taxon>
        <taxon>Pseudoclavibacter</taxon>
    </lineage>
</organism>
<evidence type="ECO:0000256" key="7">
    <source>
        <dbReference type="SAM" id="Phobius"/>
    </source>
</evidence>
<evidence type="ECO:0000256" key="4">
    <source>
        <dbReference type="ARBA" id="ARBA00023088"/>
    </source>
</evidence>
<keyword evidence="4" id="KW-0572">Peptidoglycan-anchor</keyword>
<dbReference type="GO" id="GO:0009166">
    <property type="term" value="P:nucleotide catabolic process"/>
    <property type="evidence" value="ECO:0007669"/>
    <property type="project" value="InterPro"/>
</dbReference>
<sequence>MTKTRRTVIGGATATIAGCALAATAFVSPTAAAVLTPNIIEPTPGETQLNLIGINDFHGRILDGEDYAATVLTAQQGFTEANSLVFTVGDHVGASIFESSILNDEPAINILNEMGVDAFTQGNHEFDKGAADAIDRIAPLTDGPDLAANFVGPDGTKPFDEYAIFEVNGVNVAIIGAVTQETPALVSPDGIAGYTFTDPVEAVNEVADRLTASGEADVIVASYHEGAPFSNVSLEENVAASNVFNDIVNGTSPAVSAIYTAHSHRTYAYDAPIPGSEQTRPVVQGGEYAGNIAQVVLTVDAENTVTAADSSIVPTMDAADAPAEVAVDPRLANIRAIIDQAVADADEAGSVQIGTLTDDVTRAKVYDETGAITVEDDRANASSLGDVVATSMLESVGGTGRAVDLAVMNPGGLRADLINDDGVLTYKDAATVLPFANNLSVATVAGDTLKQILEQQWQTDAEGNVPSRPYLQLGISDGFTYTYDASRPEGDRITGMYLFGEAVTAEGTYNVVAPTFLAAGGDNFRAFTNASEVADTGLIDLDAFVSWIQSQEDGVAPNQQRNSFEVAGFPSEPIACGDSATFQVSKTDMGSLGAIQNTELTATAYVEDQAGEATTVEVGTATVTDGAAELVVTIPADFLTDTFEIVLEAQPSGSYVILPIEVTCDDDGGVVPSPTETVDVPDTTTPPPAAGGDDDLAATGEDSNVMFFGIAAALAALVLGGTLLLVRRRAMVE</sequence>
<dbReference type="PROSITE" id="PS50847">
    <property type="entry name" value="GRAM_POS_ANCHORING"/>
    <property type="match status" value="1"/>
</dbReference>
<name>A0A6H9WLF7_9MICO</name>
<dbReference type="OrthoDB" id="1016457at2"/>
<gene>
    <name evidence="9" type="ORF">F8O04_11695</name>
</gene>
<dbReference type="InterPro" id="IPR019931">
    <property type="entry name" value="LPXTG_anchor"/>
</dbReference>
<dbReference type="SUPFAM" id="SSF56300">
    <property type="entry name" value="Metallo-dependent phosphatases"/>
    <property type="match status" value="1"/>
</dbReference>
<feature type="signal peptide" evidence="5">
    <location>
        <begin position="1"/>
        <end position="22"/>
    </location>
</feature>
<dbReference type="PRINTS" id="PR01607">
    <property type="entry name" value="APYRASEFAMLY"/>
</dbReference>
<evidence type="ECO:0000256" key="3">
    <source>
        <dbReference type="ARBA" id="ARBA00022729"/>
    </source>
</evidence>
<keyword evidence="7" id="KW-1133">Transmembrane helix</keyword>
<dbReference type="Pfam" id="PF00149">
    <property type="entry name" value="Metallophos"/>
    <property type="match status" value="1"/>
</dbReference>
<dbReference type="PROSITE" id="PS51257">
    <property type="entry name" value="PROKAR_LIPOPROTEIN"/>
    <property type="match status" value="1"/>
</dbReference>
<reference evidence="9 10" key="1">
    <citation type="submission" date="2019-09" db="EMBL/GenBank/DDBJ databases">
        <title>Phylogeny of genus Pseudoclavibacter and closely related genus.</title>
        <authorList>
            <person name="Li Y."/>
        </authorList>
    </citation>
    <scope>NUCLEOTIDE SEQUENCE [LARGE SCALE GENOMIC DNA]</scope>
    <source>
        <strain evidence="9 10">EGI 60007</strain>
    </source>
</reference>
<dbReference type="GO" id="GO:0000166">
    <property type="term" value="F:nucleotide binding"/>
    <property type="evidence" value="ECO:0007669"/>
    <property type="project" value="UniProtKB-KW"/>
</dbReference>
<dbReference type="Gene3D" id="3.60.21.10">
    <property type="match status" value="1"/>
</dbReference>
<feature type="transmembrane region" description="Helical" evidence="7">
    <location>
        <begin position="705"/>
        <end position="726"/>
    </location>
</feature>
<protein>
    <submittedName>
        <fullName evidence="9">Bifunctional metallophosphatase/5'-nucleotidase</fullName>
    </submittedName>
</protein>
<evidence type="ECO:0000313" key="10">
    <source>
        <dbReference type="Proteomes" id="UP000431744"/>
    </source>
</evidence>
<evidence type="ECO:0000259" key="8">
    <source>
        <dbReference type="PROSITE" id="PS50847"/>
    </source>
</evidence>
<feature type="region of interest" description="Disordered" evidence="6">
    <location>
        <begin position="669"/>
        <end position="697"/>
    </location>
</feature>
<dbReference type="GO" id="GO:0008768">
    <property type="term" value="F:UDP-sugar diphosphatase activity"/>
    <property type="evidence" value="ECO:0007669"/>
    <property type="project" value="TreeGrafter"/>
</dbReference>
<dbReference type="Proteomes" id="UP000431744">
    <property type="component" value="Unassembled WGS sequence"/>
</dbReference>
<dbReference type="PANTHER" id="PTHR11575">
    <property type="entry name" value="5'-NUCLEOTIDASE-RELATED"/>
    <property type="match status" value="1"/>
</dbReference>